<dbReference type="PANTHER" id="PTHR13078:SF56">
    <property type="entry name" value="PEROXISOMAL MULTIFUNCTIONAL ENZYME TYPE 2"/>
    <property type="match status" value="1"/>
</dbReference>
<dbReference type="InterPro" id="IPR029069">
    <property type="entry name" value="HotDog_dom_sf"/>
</dbReference>
<sequence>MIPYDRALALKIDPARQTYDARDTILYALGLGLGDAPTDPGQLAYLWEEKLTAFPTMPVALAFRSMRDIPLEIDYSRLVHGAQGLVIHKPLPVAGTVIGTTTVRDVIDRGADKGALIYLDRDLHDEATGDLLATVKMTAFCRGDGGVEGAPARDTPAVHPIPDRPADVTAEVPVLPQLALIYRLSGDLNPLHIDPALAAKVGFEAPILHGLATFGLAGRALVEHVLDWNAQGLREIAARFSAPVYPGETLKIEIWRDGGTASFRATSLQRDKVVLNNGYARLDGAG</sequence>
<dbReference type="EMBL" id="WNXQ01000004">
    <property type="protein sequence ID" value="MWB78098.1"/>
    <property type="molecule type" value="Genomic_DNA"/>
</dbReference>
<comment type="caution">
    <text evidence="3">The sequence shown here is derived from an EMBL/GenBank/DDBJ whole genome shotgun (WGS) entry which is preliminary data.</text>
</comment>
<feature type="domain" description="MaoC-like" evidence="1">
    <location>
        <begin position="161"/>
        <end position="272"/>
    </location>
</feature>
<accession>A0A844WBC6</accession>
<evidence type="ECO:0000313" key="3">
    <source>
        <dbReference type="EMBL" id="MWB78098.1"/>
    </source>
</evidence>
<dbReference type="Pfam" id="PF22622">
    <property type="entry name" value="MFE-2_hydrat-2_N"/>
    <property type="match status" value="1"/>
</dbReference>
<dbReference type="GO" id="GO:0004300">
    <property type="term" value="F:enoyl-CoA hydratase activity"/>
    <property type="evidence" value="ECO:0007669"/>
    <property type="project" value="TreeGrafter"/>
</dbReference>
<dbReference type="GO" id="GO:0044594">
    <property type="term" value="F:17-beta-hydroxysteroid dehydrogenase (NAD+) activity"/>
    <property type="evidence" value="ECO:0007669"/>
    <property type="project" value="TreeGrafter"/>
</dbReference>
<protein>
    <submittedName>
        <fullName evidence="3">3-alpha,7-alpha, 12-alpha-trihydroxy-5-beta-cholest-24-enoyl-CoA hydratase</fullName>
    </submittedName>
</protein>
<dbReference type="PANTHER" id="PTHR13078">
    <property type="entry name" value="PEROXISOMAL MULTIFUNCTIONAL ENZYME TYPE 2-RELATED"/>
    <property type="match status" value="1"/>
</dbReference>
<dbReference type="SUPFAM" id="SSF54637">
    <property type="entry name" value="Thioesterase/thiol ester dehydrase-isomerase"/>
    <property type="match status" value="2"/>
</dbReference>
<dbReference type="CDD" id="cd03448">
    <property type="entry name" value="HDE_HSD"/>
    <property type="match status" value="1"/>
</dbReference>
<organism evidence="3 4">
    <name type="scientific">Pseudooceanicola pacificus</name>
    <dbReference type="NCBI Taxonomy" id="2676438"/>
    <lineage>
        <taxon>Bacteria</taxon>
        <taxon>Pseudomonadati</taxon>
        <taxon>Pseudomonadota</taxon>
        <taxon>Alphaproteobacteria</taxon>
        <taxon>Rhodobacterales</taxon>
        <taxon>Paracoccaceae</taxon>
        <taxon>Pseudooceanicola</taxon>
    </lineage>
</organism>
<evidence type="ECO:0000259" key="2">
    <source>
        <dbReference type="Pfam" id="PF22622"/>
    </source>
</evidence>
<reference evidence="3 4" key="1">
    <citation type="submission" date="2019-11" db="EMBL/GenBank/DDBJ databases">
        <title>Pseudooceanicola pacifica sp. nov., isolated from deep-sea sediment of the Pacific Ocean.</title>
        <authorList>
            <person name="Lyu L."/>
        </authorList>
    </citation>
    <scope>NUCLEOTIDE SEQUENCE [LARGE SCALE GENOMIC DNA]</scope>
    <source>
        <strain evidence="3 4">216_PA32_1</strain>
    </source>
</reference>
<evidence type="ECO:0000259" key="1">
    <source>
        <dbReference type="Pfam" id="PF01575"/>
    </source>
</evidence>
<dbReference type="Pfam" id="PF01575">
    <property type="entry name" value="MaoC_dehydratas"/>
    <property type="match status" value="1"/>
</dbReference>
<dbReference type="Proteomes" id="UP000443843">
    <property type="component" value="Unassembled WGS sequence"/>
</dbReference>
<gene>
    <name evidence="3" type="ORF">GLS40_08695</name>
</gene>
<proteinExistence type="predicted"/>
<dbReference type="GO" id="GO:0006635">
    <property type="term" value="P:fatty acid beta-oxidation"/>
    <property type="evidence" value="ECO:0007669"/>
    <property type="project" value="TreeGrafter"/>
</dbReference>
<name>A0A844WBC6_9RHOB</name>
<feature type="domain" description="Peroxisomal multifunctional enzyme type 2-like N-terminal" evidence="2">
    <location>
        <begin position="18"/>
        <end position="143"/>
    </location>
</feature>
<dbReference type="AlphaFoldDB" id="A0A844WBC6"/>
<dbReference type="GO" id="GO:0003857">
    <property type="term" value="F:(3S)-3-hydroxyacyl-CoA dehydrogenase (NAD+) activity"/>
    <property type="evidence" value="ECO:0007669"/>
    <property type="project" value="TreeGrafter"/>
</dbReference>
<dbReference type="InterPro" id="IPR054357">
    <property type="entry name" value="MFE-2_N"/>
</dbReference>
<evidence type="ECO:0000313" key="4">
    <source>
        <dbReference type="Proteomes" id="UP000443843"/>
    </source>
</evidence>
<dbReference type="InterPro" id="IPR002539">
    <property type="entry name" value="MaoC-like_dom"/>
</dbReference>
<dbReference type="RefSeq" id="WP_160382371.1">
    <property type="nucleotide sequence ID" value="NZ_WNXQ01000004.1"/>
</dbReference>
<dbReference type="Gene3D" id="3.10.129.10">
    <property type="entry name" value="Hotdog Thioesterase"/>
    <property type="match status" value="1"/>
</dbReference>
<keyword evidence="4" id="KW-1185">Reference proteome</keyword>